<organism evidence="1 2">
    <name type="scientific">Salirhabdus euzebyi</name>
    <dbReference type="NCBI Taxonomy" id="394506"/>
    <lineage>
        <taxon>Bacteria</taxon>
        <taxon>Bacillati</taxon>
        <taxon>Bacillota</taxon>
        <taxon>Bacilli</taxon>
        <taxon>Bacillales</taxon>
        <taxon>Bacillaceae</taxon>
        <taxon>Salirhabdus</taxon>
    </lineage>
</organism>
<dbReference type="Proteomes" id="UP000581688">
    <property type="component" value="Unassembled WGS sequence"/>
</dbReference>
<evidence type="ECO:0000313" key="2">
    <source>
        <dbReference type="Proteomes" id="UP000581688"/>
    </source>
</evidence>
<dbReference type="Gene3D" id="3.60.21.70">
    <property type="entry name" value="PhoD-like phosphatase"/>
    <property type="match status" value="1"/>
</dbReference>
<dbReference type="EMBL" id="JACHGH010000006">
    <property type="protein sequence ID" value="MBB6453774.1"/>
    <property type="molecule type" value="Genomic_DNA"/>
</dbReference>
<dbReference type="RefSeq" id="WP_174496677.1">
    <property type="nucleotide sequence ID" value="NZ_CADDWK010000008.1"/>
</dbReference>
<proteinExistence type="predicted"/>
<name>A0A841Q5X4_9BACI</name>
<gene>
    <name evidence="1" type="ORF">HNQ94_002225</name>
</gene>
<dbReference type="PANTHER" id="PTHR37031">
    <property type="entry name" value="METALLOPHOSPHATASE BINDING DOMAIN PROTEIN"/>
    <property type="match status" value="1"/>
</dbReference>
<dbReference type="PANTHER" id="PTHR37031:SF2">
    <property type="entry name" value="PHOD-LIKE PHOSPHATASE METALLOPHOSPHATASE DOMAIN-CONTAINING PROTEIN"/>
    <property type="match status" value="1"/>
</dbReference>
<keyword evidence="2" id="KW-1185">Reference proteome</keyword>
<comment type="caution">
    <text evidence="1">The sequence shown here is derived from an EMBL/GenBank/DDBJ whole genome shotgun (WGS) entry which is preliminary data.</text>
</comment>
<protein>
    <recommendedName>
        <fullName evidence="3">PhoD-like phosphatase metallophosphatase domain-containing protein</fullName>
    </recommendedName>
</protein>
<reference evidence="1 2" key="1">
    <citation type="submission" date="2020-08" db="EMBL/GenBank/DDBJ databases">
        <title>Genomic Encyclopedia of Type Strains, Phase IV (KMG-IV): sequencing the most valuable type-strain genomes for metagenomic binning, comparative biology and taxonomic classification.</title>
        <authorList>
            <person name="Goeker M."/>
        </authorList>
    </citation>
    <scope>NUCLEOTIDE SEQUENCE [LARGE SCALE GENOMIC DNA]</scope>
    <source>
        <strain evidence="1 2">DSM 19612</strain>
    </source>
</reference>
<evidence type="ECO:0000313" key="1">
    <source>
        <dbReference type="EMBL" id="MBB6453774.1"/>
    </source>
</evidence>
<accession>A0A841Q5X4</accession>
<sequence>MTVPTILSGPIVRRVEPKKAYIWISTSEPYQIGAELYSLSTRQENNEPTLVSDRTKTKTVQFGENLYIHLIKILPLAQSFPVNTLLGYNLLFTKDFKTMNLHDFGLLDSSNPESIVYGDLPYPSFYINDSEVNNILYGSCRKPHGKGDDALYAADIQLQEDFENVEQRPSSLFLMGDQIYADDVADPLLPALSSYDKQLMGNRREKISEIEPKLSTKSFQNALNQVHGRQFIMEHFAEFTSNNAYNHLMTFGEFAAMYMMSWGPQMWNENTLTTFESILDQNKLYFVHPEEKRYEEERLKELEQHELRFNEQLKDVNTFKRNLPSVRRLLANIPTYMIFDDHDLTDDWNISHDWQKNVSNSHLGRHVIANGLAAYWAFQGWGNDPEAFDDTFIELMSAYFQSLTFAFAPYKNSLYEDWINRLWHFDQWFFIAPTSPKALFLDTRTMRSFDPLPRPVKIGSIIEEVKDSPNLIGIEGWEKISKHLTDSKWSNEESLMIISPAPLYGIGVIESFLKHYVYPLRVLGIPVHYQLDFEAWKYNGKGFDEFLHRILKWGPKHCFILSGDSHFASSVYSHVDFHGGQDVSIYQFTSSPIHNMSFSGFWGFLLKNTLWFNSQTRKRKVIHRSCDYQYNLHKTDREPDINQVKWKENIRYLSTEEDSIVELQNNIGLLTLSPNRARNALLQYDQNKTQKTITRFKPIHLKSNKEKE</sequence>
<evidence type="ECO:0008006" key="3">
    <source>
        <dbReference type="Google" id="ProtNLM"/>
    </source>
</evidence>
<dbReference type="AlphaFoldDB" id="A0A841Q5X4"/>
<dbReference type="InterPro" id="IPR038607">
    <property type="entry name" value="PhoD-like_sf"/>
</dbReference>